<dbReference type="InterPro" id="IPR011333">
    <property type="entry name" value="SKP1/BTB/POZ_sf"/>
</dbReference>
<feature type="region of interest" description="Disordered" evidence="3">
    <location>
        <begin position="61"/>
        <end position="85"/>
    </location>
</feature>
<accession>A0A448ZII9</accession>
<dbReference type="PANTHER" id="PTHR46231:SF1">
    <property type="entry name" value="ANKYRIN REPEAT AND BTB_POZ DOMAIN-CONTAINING PROTEIN 1"/>
    <property type="match status" value="1"/>
</dbReference>
<feature type="compositionally biased region" description="Polar residues" evidence="3">
    <location>
        <begin position="372"/>
        <end position="392"/>
    </location>
</feature>
<dbReference type="InterPro" id="IPR044515">
    <property type="entry name" value="ABTB1"/>
</dbReference>
<feature type="compositionally biased region" description="Polar residues" evidence="3">
    <location>
        <begin position="1"/>
        <end position="14"/>
    </location>
</feature>
<dbReference type="GO" id="GO:0005737">
    <property type="term" value="C:cytoplasm"/>
    <property type="evidence" value="ECO:0007669"/>
    <property type="project" value="TreeGrafter"/>
</dbReference>
<dbReference type="InterPro" id="IPR000210">
    <property type="entry name" value="BTB/POZ_dom"/>
</dbReference>
<dbReference type="Gene3D" id="3.30.710.10">
    <property type="entry name" value="Potassium Channel Kv1.1, Chain A"/>
    <property type="match status" value="1"/>
</dbReference>
<evidence type="ECO:0000313" key="5">
    <source>
        <dbReference type="EMBL" id="VEU41862.1"/>
    </source>
</evidence>
<protein>
    <recommendedName>
        <fullName evidence="4">BTB domain-containing protein</fullName>
    </recommendedName>
</protein>
<evidence type="ECO:0000313" key="6">
    <source>
        <dbReference type="Proteomes" id="UP000291116"/>
    </source>
</evidence>
<dbReference type="PANTHER" id="PTHR46231">
    <property type="entry name" value="ANKYRIN REPEAT AND BTB/POZ DOMAIN-CONTAINING PROTEIN 1"/>
    <property type="match status" value="1"/>
</dbReference>
<dbReference type="CDD" id="cd18186">
    <property type="entry name" value="BTB_POZ_ZBTB_KLHL-like"/>
    <property type="match status" value="1"/>
</dbReference>
<evidence type="ECO:0000256" key="3">
    <source>
        <dbReference type="SAM" id="MobiDB-lite"/>
    </source>
</evidence>
<feature type="domain" description="BTB" evidence="4">
    <location>
        <begin position="95"/>
        <end position="158"/>
    </location>
</feature>
<dbReference type="OrthoDB" id="43674at2759"/>
<reference evidence="5 6" key="1">
    <citation type="submission" date="2019-01" db="EMBL/GenBank/DDBJ databases">
        <authorList>
            <person name="Ferrante I. M."/>
        </authorList>
    </citation>
    <scope>NUCLEOTIDE SEQUENCE [LARGE SCALE GENOMIC DNA]</scope>
    <source>
        <strain evidence="5 6">B856</strain>
    </source>
</reference>
<dbReference type="PROSITE" id="PS50097">
    <property type="entry name" value="BTB"/>
    <property type="match status" value="1"/>
</dbReference>
<keyword evidence="6" id="KW-1185">Reference proteome</keyword>
<dbReference type="GO" id="GO:0000151">
    <property type="term" value="C:ubiquitin ligase complex"/>
    <property type="evidence" value="ECO:0007669"/>
    <property type="project" value="TreeGrafter"/>
</dbReference>
<feature type="region of interest" description="Disordered" evidence="3">
    <location>
        <begin position="1"/>
        <end position="27"/>
    </location>
</feature>
<sequence length="392" mass="43666">MARLSSTSVSTSPIQEEEGKEEVSAWRRDPESSFSDWTIRVIRSSNENAVVTGVTNFDGGSSCDVNDRTDTSSLSNALDSEGLGDSHCDDEEVTYHVHRVYLASGPRKSEYFRTLFSLTTNTQEKVSRTTTLELPESSCSIFPVLLDYIYSGETEENTVLCGHFGDSIDVAVLREAVALYFLADYLQIQKLIPITKKLVQNLLSDVNVHFLCREALMYGIDWIIDDCIMVASWSPRDFFAPTTETGSPASCSPSTHPNTPLSHTAPPASQTFDMLPLERQAELLKLSLSHTLRELGRFKRVPSRWKDDIDDVVATHMPTLMLSKESGENENRIRDYRLPAQGCGLPFPDNRMCPLFYFDRDRDHTTPVASPLAQSQPSGQAAINVGSNSFET</sequence>
<organism evidence="5 6">
    <name type="scientific">Pseudo-nitzschia multistriata</name>
    <dbReference type="NCBI Taxonomy" id="183589"/>
    <lineage>
        <taxon>Eukaryota</taxon>
        <taxon>Sar</taxon>
        <taxon>Stramenopiles</taxon>
        <taxon>Ochrophyta</taxon>
        <taxon>Bacillariophyta</taxon>
        <taxon>Bacillariophyceae</taxon>
        <taxon>Bacillariophycidae</taxon>
        <taxon>Bacillariales</taxon>
        <taxon>Bacillariaceae</taxon>
        <taxon>Pseudo-nitzschia</taxon>
    </lineage>
</organism>
<keyword evidence="1" id="KW-0677">Repeat</keyword>
<feature type="region of interest" description="Disordered" evidence="3">
    <location>
        <begin position="244"/>
        <end position="267"/>
    </location>
</feature>
<dbReference type="SUPFAM" id="SSF54695">
    <property type="entry name" value="POZ domain"/>
    <property type="match status" value="1"/>
</dbReference>
<feature type="region of interest" description="Disordered" evidence="3">
    <location>
        <begin position="366"/>
        <end position="392"/>
    </location>
</feature>
<evidence type="ECO:0000256" key="1">
    <source>
        <dbReference type="ARBA" id="ARBA00022737"/>
    </source>
</evidence>
<evidence type="ECO:0000256" key="2">
    <source>
        <dbReference type="ARBA" id="ARBA00023043"/>
    </source>
</evidence>
<proteinExistence type="predicted"/>
<dbReference type="SMART" id="SM00225">
    <property type="entry name" value="BTB"/>
    <property type="match status" value="1"/>
</dbReference>
<gene>
    <name evidence="5" type="ORF">PSNMU_V1.4_AUG-EV-PASAV3_0088070</name>
</gene>
<dbReference type="Pfam" id="PF00651">
    <property type="entry name" value="BTB"/>
    <property type="match status" value="1"/>
</dbReference>
<evidence type="ECO:0000259" key="4">
    <source>
        <dbReference type="PROSITE" id="PS50097"/>
    </source>
</evidence>
<name>A0A448ZII9_9STRA</name>
<keyword evidence="2" id="KW-0040">ANK repeat</keyword>
<dbReference type="AlphaFoldDB" id="A0A448ZII9"/>
<dbReference type="EMBL" id="CAACVS010000393">
    <property type="protein sequence ID" value="VEU41862.1"/>
    <property type="molecule type" value="Genomic_DNA"/>
</dbReference>
<dbReference type="Proteomes" id="UP000291116">
    <property type="component" value="Unassembled WGS sequence"/>
</dbReference>